<evidence type="ECO:0000256" key="2">
    <source>
        <dbReference type="ARBA" id="ARBA00023034"/>
    </source>
</evidence>
<evidence type="ECO:0000256" key="3">
    <source>
        <dbReference type="ARBA" id="ARBA00023121"/>
    </source>
</evidence>
<evidence type="ECO:0000256" key="4">
    <source>
        <dbReference type="ARBA" id="ARBA00023136"/>
    </source>
</evidence>
<dbReference type="InterPro" id="IPR038261">
    <property type="entry name" value="GPP34-like_sf"/>
</dbReference>
<dbReference type="GO" id="GO:0005737">
    <property type="term" value="C:cytoplasm"/>
    <property type="evidence" value="ECO:0007669"/>
    <property type="project" value="UniProtKB-ARBA"/>
</dbReference>
<dbReference type="InterPro" id="IPR008628">
    <property type="entry name" value="GPP34-like"/>
</dbReference>
<evidence type="ECO:0000313" key="7">
    <source>
        <dbReference type="Proteomes" id="UP000242444"/>
    </source>
</evidence>
<dbReference type="InParanoid" id="A0A263D326"/>
<keyword evidence="2" id="KW-0333">Golgi apparatus</keyword>
<evidence type="ECO:0000256" key="5">
    <source>
        <dbReference type="SAM" id="MobiDB-lite"/>
    </source>
</evidence>
<dbReference type="OrthoDB" id="4962633at2"/>
<name>A0A263D326_9PSEU</name>
<reference evidence="6 7" key="1">
    <citation type="submission" date="2017-07" db="EMBL/GenBank/DDBJ databases">
        <title>Amycolatopsis antarcticus sp. nov., isolated from the surface of an Antarcticus brown macroalga.</title>
        <authorList>
            <person name="Wang J."/>
            <person name="Leiva S."/>
            <person name="Huang J."/>
            <person name="Huang Y."/>
        </authorList>
    </citation>
    <scope>NUCLEOTIDE SEQUENCE [LARGE SCALE GENOMIC DNA]</scope>
    <source>
        <strain evidence="6 7">AU-G6</strain>
    </source>
</reference>
<evidence type="ECO:0000256" key="1">
    <source>
        <dbReference type="ARBA" id="ARBA00004255"/>
    </source>
</evidence>
<dbReference type="Proteomes" id="UP000242444">
    <property type="component" value="Unassembled WGS sequence"/>
</dbReference>
<evidence type="ECO:0000313" key="6">
    <source>
        <dbReference type="EMBL" id="OZM72761.1"/>
    </source>
</evidence>
<keyword evidence="4" id="KW-0472">Membrane</keyword>
<dbReference type="EMBL" id="NKYE01000007">
    <property type="protein sequence ID" value="OZM72761.1"/>
    <property type="molecule type" value="Genomic_DNA"/>
</dbReference>
<protein>
    <recommendedName>
        <fullName evidence="8">GPP34 family phosphoprotein</fullName>
    </recommendedName>
</protein>
<accession>A0A263D326</accession>
<organism evidence="6 7">
    <name type="scientific">Amycolatopsis antarctica</name>
    <dbReference type="NCBI Taxonomy" id="1854586"/>
    <lineage>
        <taxon>Bacteria</taxon>
        <taxon>Bacillati</taxon>
        <taxon>Actinomycetota</taxon>
        <taxon>Actinomycetes</taxon>
        <taxon>Pseudonocardiales</taxon>
        <taxon>Pseudonocardiaceae</taxon>
        <taxon>Amycolatopsis</taxon>
    </lineage>
</organism>
<comment type="subcellular location">
    <subcellularLocation>
        <location evidence="1">Golgi apparatus membrane</location>
        <topology evidence="1">Peripheral membrane protein</topology>
        <orientation evidence="1">Cytoplasmic side</orientation>
    </subcellularLocation>
</comment>
<feature type="region of interest" description="Disordered" evidence="5">
    <location>
        <begin position="37"/>
        <end position="58"/>
    </location>
</feature>
<comment type="caution">
    <text evidence="6">The sequence shown here is derived from an EMBL/GenBank/DDBJ whole genome shotgun (WGS) entry which is preliminary data.</text>
</comment>
<gene>
    <name evidence="6" type="ORF">CFN78_14195</name>
</gene>
<keyword evidence="3" id="KW-0446">Lipid-binding</keyword>
<evidence type="ECO:0008006" key="8">
    <source>
        <dbReference type="Google" id="ProtNLM"/>
    </source>
</evidence>
<proteinExistence type="predicted"/>
<dbReference type="Gene3D" id="1.10.3630.10">
    <property type="entry name" value="yeast vps74-n-term truncation variant domain like"/>
    <property type="match status" value="1"/>
</dbReference>
<dbReference type="GO" id="GO:0012505">
    <property type="term" value="C:endomembrane system"/>
    <property type="evidence" value="ECO:0007669"/>
    <property type="project" value="UniProtKB-ARBA"/>
</dbReference>
<dbReference type="AlphaFoldDB" id="A0A263D326"/>
<dbReference type="Pfam" id="PF05719">
    <property type="entry name" value="GPP34"/>
    <property type="match status" value="1"/>
</dbReference>
<keyword evidence="7" id="KW-1185">Reference proteome</keyword>
<dbReference type="GO" id="GO:0070273">
    <property type="term" value="F:phosphatidylinositol-4-phosphate binding"/>
    <property type="evidence" value="ECO:0007669"/>
    <property type="project" value="InterPro"/>
</dbReference>
<sequence>MDEWTSFNTLYATDQYAVRNPLGDHALQRAPGDANRQWLRAPAPPHLPARPSSGKESTVPELTVAEEVVLIALDDQTGGGRTRLGLDWALAGAVIVELALTQRIAVSDDDVVSVVDPAPTGVGHLDAVLAEAGGGVKVSKLLRRTRTGTPVRTVTALVERGVLQRKRTWLLGVVPAYRYPVADASAEAEVRARLAAAVLDGDAPSERTAGLIGVLHAAKLWRRAVPAGERKQVRKRMGEIAKSQSISPAVRRAIVRTQGAIAAMTSSG</sequence>